<reference evidence="5" key="1">
    <citation type="submission" date="2020-05" db="EMBL/GenBank/DDBJ databases">
        <authorList>
            <person name="Chiriac C."/>
            <person name="Salcher M."/>
            <person name="Ghai R."/>
            <person name="Kavagutti S V."/>
        </authorList>
    </citation>
    <scope>NUCLEOTIDE SEQUENCE</scope>
</reference>
<evidence type="ECO:0000313" key="5">
    <source>
        <dbReference type="EMBL" id="CAB4711039.1"/>
    </source>
</evidence>
<dbReference type="CDD" id="cd07036">
    <property type="entry name" value="TPP_PYR_E1-PDHc-beta_like"/>
    <property type="match status" value="1"/>
</dbReference>
<protein>
    <submittedName>
        <fullName evidence="5">Unannotated protein</fullName>
    </submittedName>
</protein>
<dbReference type="NCBIfam" id="NF006667">
    <property type="entry name" value="PRK09212.1"/>
    <property type="match status" value="1"/>
</dbReference>
<dbReference type="FunFam" id="3.40.50.920:FF:000001">
    <property type="entry name" value="Pyruvate dehydrogenase E1 beta subunit"/>
    <property type="match status" value="1"/>
</dbReference>
<dbReference type="GO" id="GO:0016624">
    <property type="term" value="F:oxidoreductase activity, acting on the aldehyde or oxo group of donors, disulfide as acceptor"/>
    <property type="evidence" value="ECO:0007669"/>
    <property type="project" value="InterPro"/>
</dbReference>
<comment type="cofactor">
    <cofactor evidence="1">
        <name>thiamine diphosphate</name>
        <dbReference type="ChEBI" id="CHEBI:58937"/>
    </cofactor>
</comment>
<dbReference type="Gene3D" id="3.40.50.970">
    <property type="match status" value="2"/>
</dbReference>
<dbReference type="InterPro" id="IPR033248">
    <property type="entry name" value="Transketolase_C"/>
</dbReference>
<evidence type="ECO:0000256" key="2">
    <source>
        <dbReference type="ARBA" id="ARBA00023002"/>
    </source>
</evidence>
<keyword evidence="2" id="KW-0560">Oxidoreductase</keyword>
<dbReference type="Gene3D" id="3.40.50.920">
    <property type="match status" value="1"/>
</dbReference>
<dbReference type="InterPro" id="IPR009014">
    <property type="entry name" value="Transketo_C/PFOR_II"/>
</dbReference>
<dbReference type="Pfam" id="PF00676">
    <property type="entry name" value="E1_dh"/>
    <property type="match status" value="1"/>
</dbReference>
<dbReference type="InterPro" id="IPR029061">
    <property type="entry name" value="THDP-binding"/>
</dbReference>
<dbReference type="Pfam" id="PF02780">
    <property type="entry name" value="Transketolase_C"/>
    <property type="match status" value="1"/>
</dbReference>
<dbReference type="PANTHER" id="PTHR43257">
    <property type="entry name" value="PYRUVATE DEHYDROGENASE E1 COMPONENT BETA SUBUNIT"/>
    <property type="match status" value="1"/>
</dbReference>
<evidence type="ECO:0000256" key="3">
    <source>
        <dbReference type="ARBA" id="ARBA00023052"/>
    </source>
</evidence>
<dbReference type="InterPro" id="IPR001017">
    <property type="entry name" value="DH_E1"/>
</dbReference>
<dbReference type="InterPro" id="IPR005475">
    <property type="entry name" value="Transketolase-like_Pyr-bd"/>
</dbReference>
<dbReference type="SMART" id="SM00861">
    <property type="entry name" value="Transket_pyr"/>
    <property type="match status" value="1"/>
</dbReference>
<evidence type="ECO:0000259" key="4">
    <source>
        <dbReference type="SMART" id="SM00861"/>
    </source>
</evidence>
<gene>
    <name evidence="5" type="ORF">UFOPK2399_02002</name>
</gene>
<dbReference type="FunFam" id="3.40.50.970:FF:000001">
    <property type="entry name" value="Pyruvate dehydrogenase E1 beta subunit"/>
    <property type="match status" value="1"/>
</dbReference>
<proteinExistence type="predicted"/>
<organism evidence="5">
    <name type="scientific">freshwater metagenome</name>
    <dbReference type="NCBI Taxonomy" id="449393"/>
    <lineage>
        <taxon>unclassified sequences</taxon>
        <taxon>metagenomes</taxon>
        <taxon>ecological metagenomes</taxon>
    </lineage>
</organism>
<feature type="domain" description="Transketolase-like pyrimidine-binding" evidence="4">
    <location>
        <begin position="346"/>
        <end position="521"/>
    </location>
</feature>
<dbReference type="SUPFAM" id="SSF52518">
    <property type="entry name" value="Thiamin diphosphate-binding fold (THDP-binding)"/>
    <property type="match status" value="2"/>
</dbReference>
<keyword evidence="3" id="KW-0786">Thiamine pyrophosphate</keyword>
<name>A0A6J6QJI8_9ZZZZ</name>
<dbReference type="SUPFAM" id="SSF52922">
    <property type="entry name" value="TK C-terminal domain-like"/>
    <property type="match status" value="1"/>
</dbReference>
<dbReference type="Pfam" id="PF02779">
    <property type="entry name" value="Transket_pyr"/>
    <property type="match status" value="1"/>
</dbReference>
<dbReference type="AlphaFoldDB" id="A0A6J6QJI8"/>
<evidence type="ECO:0000256" key="1">
    <source>
        <dbReference type="ARBA" id="ARBA00001964"/>
    </source>
</evidence>
<dbReference type="CDD" id="cd02000">
    <property type="entry name" value="TPP_E1_PDC_ADC_BCADC"/>
    <property type="match status" value="1"/>
</dbReference>
<dbReference type="PANTHER" id="PTHR43257:SF2">
    <property type="entry name" value="PYRUVATE DEHYDROGENASE E1 COMPONENT SUBUNIT BETA"/>
    <property type="match status" value="1"/>
</dbReference>
<sequence length="670" mass="71423">MRSRVKIVRSRPKDRPPLLEQYRAMVRIRVFEDRAAQLFHEGVIVGTAHSCVGQEAIAVGAAGVMRPDDYLVGHHRSHGHLIAAGADMRRMMAEMFGRRTGYCKGLGGSMHIADLSLNIIGCNGIVGAGLPHACGAALTAKLKGTGQAAVAFFGDGAAGQGAAHEAMNLAATWKLPVVFICENNQFALSAGWDTQRAVADIAARAAGYGMPGVIADGNDVEEVEDVVAEALARARSGDGPTLVELKTFRRMQHSMRANLPDVRDRAVIDEWEPKDPLPRLERRVLEGSFATEAEMAAVRAEVEAEVELAITTALADEPANPDDLLSSVYAPHRQPAAPPAPGTRELAFVPAIREALAQELAADDNVFVMGEDVAKVGGIFRATEGLYEAFGADRIRDTPLTESGFVGAGIGAALSGLRPVVELQFSDFAGVAFDQILNQAAKLRFMMGGAPTLPLTIRMVSGGGVRLGAQHSQSLEALFAHIPGLVVVMPSNAFDAKGLLAAAIQDDNPVIFLEQKMLFFDEPIAVPEERYAIELGRGRVVREGTDATVVALGALVPLAQRAARELAAEGIEIEIVDPRTLVPLDTDLIAASVAKTHRVVVAHEAVEFCGFGAEIAARIAQDSFWELDAPVVRVGAPHHPIPYQKDLEQLTLPGAREIAEAVRRLLTTGN</sequence>
<dbReference type="EMBL" id="CAEZXP010000011">
    <property type="protein sequence ID" value="CAB4711039.1"/>
    <property type="molecule type" value="Genomic_DNA"/>
</dbReference>
<accession>A0A6J6QJI8</accession>